<name>A0A1I5U570_9SPHN</name>
<keyword evidence="5 7" id="KW-1133">Transmembrane helix</keyword>
<dbReference type="Proteomes" id="UP000199586">
    <property type="component" value="Unassembled WGS sequence"/>
</dbReference>
<keyword evidence="4" id="KW-0201">Cytochrome c-type biogenesis</keyword>
<feature type="transmembrane region" description="Helical" evidence="7">
    <location>
        <begin position="517"/>
        <end position="537"/>
    </location>
</feature>
<evidence type="ECO:0000313" key="10">
    <source>
        <dbReference type="Proteomes" id="UP000199586"/>
    </source>
</evidence>
<proteinExistence type="predicted"/>
<evidence type="ECO:0000256" key="6">
    <source>
        <dbReference type="ARBA" id="ARBA00023136"/>
    </source>
</evidence>
<feature type="domain" description="Thioredoxin" evidence="8">
    <location>
        <begin position="561"/>
        <end position="685"/>
    </location>
</feature>
<dbReference type="CDD" id="cd02953">
    <property type="entry name" value="DsbDgamma"/>
    <property type="match status" value="1"/>
</dbReference>
<dbReference type="InterPro" id="IPR035671">
    <property type="entry name" value="DsbD_gamma"/>
</dbReference>
<dbReference type="PANTHER" id="PTHR32234:SF3">
    <property type="entry name" value="SUPPRESSION OF COPPER SENSITIVITY PROTEIN"/>
    <property type="match status" value="1"/>
</dbReference>
<dbReference type="Pfam" id="PF13899">
    <property type="entry name" value="Thioredoxin_7"/>
    <property type="match status" value="1"/>
</dbReference>
<dbReference type="GO" id="GO:0015035">
    <property type="term" value="F:protein-disulfide reductase activity"/>
    <property type="evidence" value="ECO:0007669"/>
    <property type="project" value="TreeGrafter"/>
</dbReference>
<protein>
    <submittedName>
        <fullName evidence="9">Thiol:disulfide interchange protein</fullName>
    </submittedName>
</protein>
<comment type="subcellular location">
    <subcellularLocation>
        <location evidence="1">Cell membrane</location>
        <topology evidence="1">Multi-pass membrane protein</topology>
    </subcellularLocation>
</comment>
<dbReference type="PROSITE" id="PS51352">
    <property type="entry name" value="THIOREDOXIN_2"/>
    <property type="match status" value="1"/>
</dbReference>
<evidence type="ECO:0000256" key="2">
    <source>
        <dbReference type="ARBA" id="ARBA00022475"/>
    </source>
</evidence>
<feature type="transmembrane region" description="Helical" evidence="7">
    <location>
        <begin position="346"/>
        <end position="365"/>
    </location>
</feature>
<evidence type="ECO:0000256" key="5">
    <source>
        <dbReference type="ARBA" id="ARBA00022989"/>
    </source>
</evidence>
<dbReference type="EMBL" id="FOXP01000010">
    <property type="protein sequence ID" value="SFP90419.1"/>
    <property type="molecule type" value="Genomic_DNA"/>
</dbReference>
<dbReference type="PANTHER" id="PTHR32234">
    <property type="entry name" value="THIOL:DISULFIDE INTERCHANGE PROTEIN DSBD"/>
    <property type="match status" value="1"/>
</dbReference>
<feature type="transmembrane region" description="Helical" evidence="7">
    <location>
        <begin position="385"/>
        <end position="404"/>
    </location>
</feature>
<dbReference type="Pfam" id="PF11412">
    <property type="entry name" value="DsbD_N"/>
    <property type="match status" value="1"/>
</dbReference>
<dbReference type="AlphaFoldDB" id="A0A1I5U570"/>
<dbReference type="Pfam" id="PF02683">
    <property type="entry name" value="DsbD_TM"/>
    <property type="match status" value="1"/>
</dbReference>
<keyword evidence="10" id="KW-1185">Reference proteome</keyword>
<keyword evidence="6 7" id="KW-0472">Membrane</keyword>
<dbReference type="SUPFAM" id="SSF52833">
    <property type="entry name" value="Thioredoxin-like"/>
    <property type="match status" value="1"/>
</dbReference>
<evidence type="ECO:0000256" key="1">
    <source>
        <dbReference type="ARBA" id="ARBA00004651"/>
    </source>
</evidence>
<keyword evidence="2" id="KW-1003">Cell membrane</keyword>
<accession>A0A1I5U570</accession>
<feature type="transmembrane region" description="Helical" evidence="7">
    <location>
        <begin position="544"/>
        <end position="564"/>
    </location>
</feature>
<dbReference type="STRING" id="634430.SAMN04488241_110127"/>
<evidence type="ECO:0000256" key="3">
    <source>
        <dbReference type="ARBA" id="ARBA00022692"/>
    </source>
</evidence>
<feature type="transmembrane region" description="Helical" evidence="7">
    <location>
        <begin position="451"/>
        <end position="475"/>
    </location>
</feature>
<reference evidence="9 10" key="1">
    <citation type="submission" date="2016-10" db="EMBL/GenBank/DDBJ databases">
        <authorList>
            <person name="de Groot N.N."/>
        </authorList>
    </citation>
    <scope>NUCLEOTIDE SEQUENCE [LARGE SCALE GENOMIC DNA]</scope>
    <source>
        <strain evidence="9 10">CGMCC 1.9113</strain>
    </source>
</reference>
<dbReference type="InterPro" id="IPR013766">
    <property type="entry name" value="Thioredoxin_domain"/>
</dbReference>
<evidence type="ECO:0000259" key="8">
    <source>
        <dbReference type="PROSITE" id="PS51352"/>
    </source>
</evidence>
<evidence type="ECO:0000256" key="7">
    <source>
        <dbReference type="SAM" id="Phobius"/>
    </source>
</evidence>
<dbReference type="Gene3D" id="3.40.30.10">
    <property type="entry name" value="Glutaredoxin"/>
    <property type="match status" value="1"/>
</dbReference>
<feature type="transmembrane region" description="Helical" evidence="7">
    <location>
        <begin position="411"/>
        <end position="431"/>
    </location>
</feature>
<sequence>MHPTWAPAFAGVRTRGMAQLTALVRLLLLFLFTTLAPATAQAAPHLAMRLVAESSAPRAGSTVSVAIDTRPAAGWHGYWSNPGDAGFPAQLGWTLPSGMTAGTPDWPVPETLIVAGLMNYVYERPYAPIVDLRVPAGLAAGTRLPVRVKLAYLVCTREICVPEEQVLTTELVVGDGSVRPETKAAFDRWRRAIPRPLGSPATFARGDGGVLRVSIPYPADAALAEPYLFPAATGSIEPAAPQAVTRDGDRLVVQTRGAPAGPFAAVLRIGPDQGLAIRAAPGAVAGTRGGEGWAIAALVAFAGAVLGGLILNVMPCVFPILSLKALSLARSGADGPGGEREARVEALAYTGGVVAVCLALGGAILTLRAGGSAVGWAFQLQDPRMILVLLVLSVAISLNLSGLFEVPMPRFAGSGGAGGAFATGALAAFVATPCSGPFMGAALGAALVLPWPAALAVFAGLGLGLALPFLLLGFVPALRRRLPRPGAWMDRVRRVLAVPMWLTALGLAWLLGRQAGVEGMTVGLAAALVAGFALWIGGRRQRSGLGLGWTALLLLASLSGAGLVGRQAPATLPAANGEPFSEARLAALRVEGRPVFAYFTADWCLSCKVNEKAAIERASVREAWARNKVAVLVGDWTDGDPVLGRFIEAHNRAGVPLYLYYAPGASTPRVLPQVLTPGMLEALAR</sequence>
<dbReference type="GO" id="GO:0045454">
    <property type="term" value="P:cell redox homeostasis"/>
    <property type="evidence" value="ECO:0007669"/>
    <property type="project" value="TreeGrafter"/>
</dbReference>
<evidence type="ECO:0000256" key="4">
    <source>
        <dbReference type="ARBA" id="ARBA00022748"/>
    </source>
</evidence>
<gene>
    <name evidence="9" type="ORF">SAMN04488241_110127</name>
</gene>
<evidence type="ECO:0000313" key="9">
    <source>
        <dbReference type="EMBL" id="SFP90419.1"/>
    </source>
</evidence>
<feature type="transmembrane region" description="Helical" evidence="7">
    <location>
        <begin position="495"/>
        <end position="511"/>
    </location>
</feature>
<dbReference type="InterPro" id="IPR003834">
    <property type="entry name" value="Cyt_c_assmbl_TM_dom"/>
</dbReference>
<dbReference type="GO" id="GO:0005886">
    <property type="term" value="C:plasma membrane"/>
    <property type="evidence" value="ECO:0007669"/>
    <property type="project" value="UniProtKB-SubCell"/>
</dbReference>
<dbReference type="InterPro" id="IPR028250">
    <property type="entry name" value="DsbDN"/>
</dbReference>
<keyword evidence="3 7" id="KW-0812">Transmembrane</keyword>
<dbReference type="InterPro" id="IPR036249">
    <property type="entry name" value="Thioredoxin-like_sf"/>
</dbReference>
<feature type="transmembrane region" description="Helical" evidence="7">
    <location>
        <begin position="293"/>
        <end position="321"/>
    </location>
</feature>
<dbReference type="GO" id="GO:0017004">
    <property type="term" value="P:cytochrome complex assembly"/>
    <property type="evidence" value="ECO:0007669"/>
    <property type="project" value="UniProtKB-KW"/>
</dbReference>
<organism evidence="9 10">
    <name type="scientific">Sphingomonas rubra</name>
    <dbReference type="NCBI Taxonomy" id="634430"/>
    <lineage>
        <taxon>Bacteria</taxon>
        <taxon>Pseudomonadati</taxon>
        <taxon>Pseudomonadota</taxon>
        <taxon>Alphaproteobacteria</taxon>
        <taxon>Sphingomonadales</taxon>
        <taxon>Sphingomonadaceae</taxon>
        <taxon>Sphingomonas</taxon>
    </lineage>
</organism>